<feature type="compositionally biased region" description="Basic and acidic residues" evidence="5">
    <location>
        <begin position="33"/>
        <end position="48"/>
    </location>
</feature>
<evidence type="ECO:0000259" key="7">
    <source>
        <dbReference type="Pfam" id="PF08572"/>
    </source>
</evidence>
<evidence type="ECO:0000256" key="4">
    <source>
        <dbReference type="ARBA" id="ARBA00023242"/>
    </source>
</evidence>
<dbReference type="AlphaFoldDB" id="A0A183ETA5"/>
<dbReference type="PANTHER" id="PTHR14212">
    <property type="entry name" value="U4/U6-ASSOCIATED RNA SPLICING FACTOR-RELATED"/>
    <property type="match status" value="1"/>
</dbReference>
<comment type="subcellular location">
    <subcellularLocation>
        <location evidence="1">Nucleus</location>
    </subcellularLocation>
</comment>
<dbReference type="WBParaSite" id="GPUH_0002422601-mRNA-1">
    <property type="protein sequence ID" value="GPUH_0002422601-mRNA-1"/>
    <property type="gene ID" value="GPUH_0002422601"/>
</dbReference>
<accession>A0A183ETA5</accession>
<dbReference type="GO" id="GO:0000398">
    <property type="term" value="P:mRNA splicing, via spliceosome"/>
    <property type="evidence" value="ECO:0007669"/>
    <property type="project" value="InterPro"/>
</dbReference>
<proteinExistence type="predicted"/>
<name>A0A183ETA5_9BILA</name>
<sequence length="132" mass="15039">LGLCKAPEPKVKLSNLMRVLGSDAIQDPTKVEAHVRKQIAERQRKHETANQQRKLTKEQRSEKKIRKIKEDTSLAVHAALYKVKSLAHPAKRFKVEMNAKQLHMTGLILLHNNINLVIVEGGMFENQAINEM</sequence>
<dbReference type="InterPro" id="IPR010541">
    <property type="entry name" value="Prp3_C"/>
</dbReference>
<feature type="region of interest" description="Disordered" evidence="5">
    <location>
        <begin position="33"/>
        <end position="64"/>
    </location>
</feature>
<feature type="domain" description="Pre-mRNA-splicing factor 3" evidence="7">
    <location>
        <begin position="1"/>
        <end position="56"/>
    </location>
</feature>
<dbReference type="PANTHER" id="PTHR14212:SF0">
    <property type="entry name" value="U4_U6 SMALL NUCLEAR RIBONUCLEOPROTEIN PRP3"/>
    <property type="match status" value="1"/>
</dbReference>
<dbReference type="GO" id="GO:0046540">
    <property type="term" value="C:U4/U6 x U5 tri-snRNP complex"/>
    <property type="evidence" value="ECO:0007669"/>
    <property type="project" value="InterPro"/>
</dbReference>
<evidence type="ECO:0000256" key="3">
    <source>
        <dbReference type="ARBA" id="ARBA00023187"/>
    </source>
</evidence>
<dbReference type="Pfam" id="PF06544">
    <property type="entry name" value="Prp3_C"/>
    <property type="match status" value="1"/>
</dbReference>
<keyword evidence="3" id="KW-0508">mRNA splicing</keyword>
<evidence type="ECO:0000313" key="8">
    <source>
        <dbReference type="WBParaSite" id="GPUH_0002422601-mRNA-1"/>
    </source>
</evidence>
<evidence type="ECO:0000259" key="6">
    <source>
        <dbReference type="Pfam" id="PF06544"/>
    </source>
</evidence>
<evidence type="ECO:0000256" key="1">
    <source>
        <dbReference type="ARBA" id="ARBA00004123"/>
    </source>
</evidence>
<organism evidence="8">
    <name type="scientific">Gongylonema pulchrum</name>
    <dbReference type="NCBI Taxonomy" id="637853"/>
    <lineage>
        <taxon>Eukaryota</taxon>
        <taxon>Metazoa</taxon>
        <taxon>Ecdysozoa</taxon>
        <taxon>Nematoda</taxon>
        <taxon>Chromadorea</taxon>
        <taxon>Rhabditida</taxon>
        <taxon>Spirurina</taxon>
        <taxon>Spiruromorpha</taxon>
        <taxon>Spiruroidea</taxon>
        <taxon>Gongylonematidae</taxon>
        <taxon>Gongylonema</taxon>
    </lineage>
</organism>
<protein>
    <submittedName>
        <fullName evidence="8">OrfB_IS605 domain-containing protein</fullName>
    </submittedName>
</protein>
<keyword evidence="2" id="KW-0507">mRNA processing</keyword>
<reference evidence="8" key="1">
    <citation type="submission" date="2016-06" db="UniProtKB">
        <authorList>
            <consortium name="WormBaseParasite"/>
        </authorList>
    </citation>
    <scope>IDENTIFICATION</scope>
</reference>
<feature type="domain" description="Small nuclear ribonucleoprotein Prp3 C-terminal" evidence="6">
    <location>
        <begin position="79"/>
        <end position="123"/>
    </location>
</feature>
<dbReference type="Pfam" id="PF08572">
    <property type="entry name" value="PRP3"/>
    <property type="match status" value="1"/>
</dbReference>
<dbReference type="InterPro" id="IPR027104">
    <property type="entry name" value="Prp3"/>
</dbReference>
<feature type="compositionally biased region" description="Basic and acidic residues" evidence="5">
    <location>
        <begin position="55"/>
        <end position="64"/>
    </location>
</feature>
<dbReference type="InterPro" id="IPR013881">
    <property type="entry name" value="Pre-mRNA_splic_Prp3_dom"/>
</dbReference>
<evidence type="ECO:0000256" key="2">
    <source>
        <dbReference type="ARBA" id="ARBA00022664"/>
    </source>
</evidence>
<keyword evidence="4" id="KW-0539">Nucleus</keyword>
<evidence type="ECO:0000256" key="5">
    <source>
        <dbReference type="SAM" id="MobiDB-lite"/>
    </source>
</evidence>